<sequence length="46" mass="4973">MTIPNIVVRIKIIIDILICTFCGSIRSIAISSAAMKYPSSDPDCSD</sequence>
<organism evidence="1 2">
    <name type="scientific">Dentiscutata heterogama</name>
    <dbReference type="NCBI Taxonomy" id="1316150"/>
    <lineage>
        <taxon>Eukaryota</taxon>
        <taxon>Fungi</taxon>
        <taxon>Fungi incertae sedis</taxon>
        <taxon>Mucoromycota</taxon>
        <taxon>Glomeromycotina</taxon>
        <taxon>Glomeromycetes</taxon>
        <taxon>Diversisporales</taxon>
        <taxon>Gigasporaceae</taxon>
        <taxon>Dentiscutata</taxon>
    </lineage>
</organism>
<evidence type="ECO:0000313" key="1">
    <source>
        <dbReference type="EMBL" id="CAG8498205.1"/>
    </source>
</evidence>
<dbReference type="Proteomes" id="UP000789702">
    <property type="component" value="Unassembled WGS sequence"/>
</dbReference>
<proteinExistence type="predicted"/>
<protein>
    <submittedName>
        <fullName evidence="1">2990_t:CDS:1</fullName>
    </submittedName>
</protein>
<comment type="caution">
    <text evidence="1">The sequence shown here is derived from an EMBL/GenBank/DDBJ whole genome shotgun (WGS) entry which is preliminary data.</text>
</comment>
<gene>
    <name evidence="1" type="ORF">DHETER_LOCUS2883</name>
</gene>
<evidence type="ECO:0000313" key="2">
    <source>
        <dbReference type="Proteomes" id="UP000789702"/>
    </source>
</evidence>
<reference evidence="1" key="1">
    <citation type="submission" date="2021-06" db="EMBL/GenBank/DDBJ databases">
        <authorList>
            <person name="Kallberg Y."/>
            <person name="Tangrot J."/>
            <person name="Rosling A."/>
        </authorList>
    </citation>
    <scope>NUCLEOTIDE SEQUENCE</scope>
    <source>
        <strain evidence="1">IL203A</strain>
    </source>
</reference>
<name>A0ACA9KWW3_9GLOM</name>
<keyword evidence="2" id="KW-1185">Reference proteome</keyword>
<dbReference type="EMBL" id="CAJVPU010002273">
    <property type="protein sequence ID" value="CAG8498205.1"/>
    <property type="molecule type" value="Genomic_DNA"/>
</dbReference>
<accession>A0ACA9KWW3</accession>